<accession>A0AAE0I8U6</accession>
<dbReference type="EMBL" id="JAUEPO010000005">
    <property type="protein sequence ID" value="KAK3320591.1"/>
    <property type="molecule type" value="Genomic_DNA"/>
</dbReference>
<dbReference type="InterPro" id="IPR056632">
    <property type="entry name" value="DUF7730"/>
</dbReference>
<keyword evidence="4" id="KW-1185">Reference proteome</keyword>
<evidence type="ECO:0000313" key="3">
    <source>
        <dbReference type="EMBL" id="KAK3320591.1"/>
    </source>
</evidence>
<evidence type="ECO:0000313" key="4">
    <source>
        <dbReference type="Proteomes" id="UP001286456"/>
    </source>
</evidence>
<name>A0AAE0I8U6_9PEZI</name>
<dbReference type="Pfam" id="PF24864">
    <property type="entry name" value="DUF7730"/>
    <property type="match status" value="1"/>
</dbReference>
<dbReference type="PANTHER" id="PTHR38790:SF4">
    <property type="entry name" value="2EXR DOMAIN-CONTAINING PROTEIN"/>
    <property type="match status" value="1"/>
</dbReference>
<feature type="region of interest" description="Disordered" evidence="1">
    <location>
        <begin position="34"/>
        <end position="66"/>
    </location>
</feature>
<evidence type="ECO:0000259" key="2">
    <source>
        <dbReference type="Pfam" id="PF24864"/>
    </source>
</evidence>
<gene>
    <name evidence="3" type="ORF">B0T19DRAFT_444424</name>
</gene>
<dbReference type="Proteomes" id="UP001286456">
    <property type="component" value="Unassembled WGS sequence"/>
</dbReference>
<protein>
    <recommendedName>
        <fullName evidence="2">DUF7730 domain-containing protein</fullName>
    </recommendedName>
</protein>
<reference evidence="3" key="2">
    <citation type="submission" date="2023-06" db="EMBL/GenBank/DDBJ databases">
        <authorList>
            <consortium name="Lawrence Berkeley National Laboratory"/>
            <person name="Haridas S."/>
            <person name="Hensen N."/>
            <person name="Bonometti L."/>
            <person name="Westerberg I."/>
            <person name="Brannstrom I.O."/>
            <person name="Guillou S."/>
            <person name="Cros-Aarteil S."/>
            <person name="Calhoun S."/>
            <person name="Kuo A."/>
            <person name="Mondo S."/>
            <person name="Pangilinan J."/>
            <person name="Riley R."/>
            <person name="Labutti K."/>
            <person name="Andreopoulos B."/>
            <person name="Lipzen A."/>
            <person name="Chen C."/>
            <person name="Yanf M."/>
            <person name="Daum C."/>
            <person name="Ng V."/>
            <person name="Clum A."/>
            <person name="Steindorff A."/>
            <person name="Ohm R."/>
            <person name="Martin F."/>
            <person name="Silar P."/>
            <person name="Natvig D."/>
            <person name="Lalanne C."/>
            <person name="Gautier V."/>
            <person name="Ament-Velasquez S.L."/>
            <person name="Kruys A."/>
            <person name="Hutchinson M.I."/>
            <person name="Powell A.J."/>
            <person name="Barry K."/>
            <person name="Miller A.N."/>
            <person name="Grigoriev I.V."/>
            <person name="Debuchy R."/>
            <person name="Gladieux P."/>
            <person name="Thoren M.H."/>
            <person name="Johannesson H."/>
        </authorList>
    </citation>
    <scope>NUCLEOTIDE SEQUENCE</scope>
    <source>
        <strain evidence="3">SMH4131-1</strain>
    </source>
</reference>
<dbReference type="AlphaFoldDB" id="A0AAE0I8U6"/>
<dbReference type="PANTHER" id="PTHR38790">
    <property type="entry name" value="2EXR DOMAIN-CONTAINING PROTEIN-RELATED"/>
    <property type="match status" value="1"/>
</dbReference>
<reference evidence="3" key="1">
    <citation type="journal article" date="2023" name="Mol. Phylogenet. Evol.">
        <title>Genome-scale phylogeny and comparative genomics of the fungal order Sordariales.</title>
        <authorList>
            <person name="Hensen N."/>
            <person name="Bonometti L."/>
            <person name="Westerberg I."/>
            <person name="Brannstrom I.O."/>
            <person name="Guillou S."/>
            <person name="Cros-Aarteil S."/>
            <person name="Calhoun S."/>
            <person name="Haridas S."/>
            <person name="Kuo A."/>
            <person name="Mondo S."/>
            <person name="Pangilinan J."/>
            <person name="Riley R."/>
            <person name="LaButti K."/>
            <person name="Andreopoulos B."/>
            <person name="Lipzen A."/>
            <person name="Chen C."/>
            <person name="Yan M."/>
            <person name="Daum C."/>
            <person name="Ng V."/>
            <person name="Clum A."/>
            <person name="Steindorff A."/>
            <person name="Ohm R.A."/>
            <person name="Martin F."/>
            <person name="Silar P."/>
            <person name="Natvig D.O."/>
            <person name="Lalanne C."/>
            <person name="Gautier V."/>
            <person name="Ament-Velasquez S.L."/>
            <person name="Kruys A."/>
            <person name="Hutchinson M.I."/>
            <person name="Powell A.J."/>
            <person name="Barry K."/>
            <person name="Miller A.N."/>
            <person name="Grigoriev I.V."/>
            <person name="Debuchy R."/>
            <person name="Gladieux P."/>
            <person name="Hiltunen Thoren M."/>
            <person name="Johannesson H."/>
        </authorList>
    </citation>
    <scope>NUCLEOTIDE SEQUENCE</scope>
    <source>
        <strain evidence="3">SMH4131-1</strain>
    </source>
</reference>
<evidence type="ECO:0000256" key="1">
    <source>
        <dbReference type="SAM" id="MobiDB-lite"/>
    </source>
</evidence>
<organism evidence="3 4">
    <name type="scientific">Cercophora scortea</name>
    <dbReference type="NCBI Taxonomy" id="314031"/>
    <lineage>
        <taxon>Eukaryota</taxon>
        <taxon>Fungi</taxon>
        <taxon>Dikarya</taxon>
        <taxon>Ascomycota</taxon>
        <taxon>Pezizomycotina</taxon>
        <taxon>Sordariomycetes</taxon>
        <taxon>Sordariomycetidae</taxon>
        <taxon>Sordariales</taxon>
        <taxon>Lasiosphaeriaceae</taxon>
        <taxon>Cercophora</taxon>
    </lineage>
</organism>
<sequence length="377" mass="42593">MDALYRIVHRKSSREQQIAEHIDALEAEIRPPHALDHLPTLPSPRRPLTPDPPNTTPPSPSSTSPLLALPYELRHEIYLLALNGPREIHIDMRYTQATPLSPHTTLGAYLHERRWQWRVSTCHRRPDSDPAHDRCDFSGSWPTACEMHSTPCPLGPEPLALMLACRQLYREVGPLLYGINTFHIVTGSVLLYAPRLLRPSWTAQVTSLIFAATAESIEDYAREHLRIEPGWPAYVRLLEALPRAFPGLRSLEVIALATQRLLFLRYPEAPGGFNPLWVLGGALLGPMDGLVRGYGGQLRECSFALEWAVFERLVESMGVEEGKITGDFRGVRELSRRFWRGLEGEGEGEVKMGYWIRGVIPRVELWSLPEDEFPPGI</sequence>
<feature type="compositionally biased region" description="Pro residues" evidence="1">
    <location>
        <begin position="41"/>
        <end position="60"/>
    </location>
</feature>
<feature type="domain" description="DUF7730" evidence="2">
    <location>
        <begin position="62"/>
        <end position="218"/>
    </location>
</feature>
<proteinExistence type="predicted"/>
<comment type="caution">
    <text evidence="3">The sequence shown here is derived from an EMBL/GenBank/DDBJ whole genome shotgun (WGS) entry which is preliminary data.</text>
</comment>